<comment type="catalytic activity">
    <reaction evidence="1">
        <text>(6R)-L-erythro-5,6,7,8-tetrahydrobiopterin + L-phenylalanine + O2 = (4aS,6R)-4a-hydroxy-L-erythro-5,6,7,8-tetrahydrobiopterin + L-tyrosine</text>
        <dbReference type="Rhea" id="RHEA:20273"/>
        <dbReference type="ChEBI" id="CHEBI:15379"/>
        <dbReference type="ChEBI" id="CHEBI:15642"/>
        <dbReference type="ChEBI" id="CHEBI:58095"/>
        <dbReference type="ChEBI" id="CHEBI:58315"/>
        <dbReference type="ChEBI" id="CHEBI:59560"/>
        <dbReference type="EC" id="1.14.16.1"/>
    </reaction>
</comment>
<dbReference type="KEGG" id="tad:TRIADDRAFT_32954"/>
<dbReference type="FunCoup" id="B3SC11">
    <property type="interactions" value="131"/>
</dbReference>
<dbReference type="InterPro" id="IPR019774">
    <property type="entry name" value="Aromatic-AA_hydroxylase_C"/>
</dbReference>
<evidence type="ECO:0000256" key="2">
    <source>
        <dbReference type="ARBA" id="ARBA00001954"/>
    </source>
</evidence>
<evidence type="ECO:0000256" key="11">
    <source>
        <dbReference type="ARBA" id="ARBA00029922"/>
    </source>
</evidence>
<dbReference type="PANTHER" id="PTHR11473:SF24">
    <property type="entry name" value="PHENYLALANINE-4-HYDROXYLASE"/>
    <property type="match status" value="1"/>
</dbReference>
<dbReference type="STRING" id="10228.B3SC11"/>
<dbReference type="HOGENOM" id="CLU_023198_0_1_1"/>
<dbReference type="InterPro" id="IPR002912">
    <property type="entry name" value="ACT_dom"/>
</dbReference>
<evidence type="ECO:0000256" key="6">
    <source>
        <dbReference type="ARBA" id="ARBA00022723"/>
    </source>
</evidence>
<dbReference type="PRINTS" id="PR00372">
    <property type="entry name" value="FYWHYDRXLASE"/>
</dbReference>
<dbReference type="GO" id="GO:0004505">
    <property type="term" value="F:phenylalanine 4-monooxygenase activity"/>
    <property type="evidence" value="ECO:0007669"/>
    <property type="project" value="UniProtKB-EC"/>
</dbReference>
<dbReference type="SUPFAM" id="SSF56534">
    <property type="entry name" value="Aromatic aminoacid monoxygenases, catalytic and oligomerization domains"/>
    <property type="match status" value="1"/>
</dbReference>
<dbReference type="InterPro" id="IPR019773">
    <property type="entry name" value="Tyrosine_3-monooxygenase-like"/>
</dbReference>
<evidence type="ECO:0000256" key="8">
    <source>
        <dbReference type="ARBA" id="ARBA00023004"/>
    </source>
</evidence>
<dbReference type="GO" id="GO:0005506">
    <property type="term" value="F:iron ion binding"/>
    <property type="evidence" value="ECO:0007669"/>
    <property type="project" value="InterPro"/>
</dbReference>
<dbReference type="InterPro" id="IPR045865">
    <property type="entry name" value="ACT-like_dom_sf"/>
</dbReference>
<dbReference type="OMA" id="FHDEVYR"/>
<name>B3SC11_TRIAD</name>
<evidence type="ECO:0000256" key="9">
    <source>
        <dbReference type="ARBA" id="ARBA00023033"/>
    </source>
</evidence>
<dbReference type="Proteomes" id="UP000009022">
    <property type="component" value="Unassembled WGS sequence"/>
</dbReference>
<dbReference type="UniPathway" id="UPA00139">
    <property type="reaction ID" value="UER00337"/>
</dbReference>
<dbReference type="CTD" id="6759005"/>
<dbReference type="eggNOG" id="KOG3820">
    <property type="taxonomic scope" value="Eukaryota"/>
</dbReference>
<dbReference type="Gene3D" id="1.10.800.10">
    <property type="entry name" value="Aromatic amino acid hydroxylase"/>
    <property type="match status" value="1"/>
</dbReference>
<gene>
    <name evidence="16" type="ORF">TRIADDRAFT_32954</name>
</gene>
<evidence type="ECO:0000259" key="15">
    <source>
        <dbReference type="PROSITE" id="PS51671"/>
    </source>
</evidence>
<comment type="pathway">
    <text evidence="3">Amino-acid degradation; L-phenylalanine degradation; acetoacetate and fumarate from L-phenylalanine: step 1/6.</text>
</comment>
<dbReference type="NCBIfam" id="TIGR01268">
    <property type="entry name" value="Phe4hydrox_tetr"/>
    <property type="match status" value="1"/>
</dbReference>
<dbReference type="OrthoDB" id="983542at2759"/>
<organism evidence="16 17">
    <name type="scientific">Trichoplax adhaerens</name>
    <name type="common">Trichoplax reptans</name>
    <dbReference type="NCBI Taxonomy" id="10228"/>
    <lineage>
        <taxon>Eukaryota</taxon>
        <taxon>Metazoa</taxon>
        <taxon>Placozoa</taxon>
        <taxon>Uniplacotomia</taxon>
        <taxon>Trichoplacea</taxon>
        <taxon>Trichoplacidae</taxon>
        <taxon>Trichoplax</taxon>
    </lineage>
</organism>
<evidence type="ECO:0000256" key="5">
    <source>
        <dbReference type="ARBA" id="ARBA00011995"/>
    </source>
</evidence>
<dbReference type="GeneID" id="6759005"/>
<feature type="domain" description="Biopterin-dependent aromatic amino acid hydroxylase family profile" evidence="14">
    <location>
        <begin position="72"/>
        <end position="419"/>
    </location>
</feature>
<evidence type="ECO:0000313" key="17">
    <source>
        <dbReference type="Proteomes" id="UP000009022"/>
    </source>
</evidence>
<dbReference type="GO" id="GO:0006559">
    <property type="term" value="P:L-phenylalanine catabolic process"/>
    <property type="evidence" value="ECO:0007669"/>
    <property type="project" value="UniProtKB-UniPathway"/>
</dbReference>
<dbReference type="InterPro" id="IPR018301">
    <property type="entry name" value="ArAA_hydroxylase_Fe/CU_BS"/>
</dbReference>
<dbReference type="CDD" id="cd04880">
    <property type="entry name" value="ACT_AAAH-PDT-like"/>
    <property type="match status" value="1"/>
</dbReference>
<dbReference type="InterPro" id="IPR041912">
    <property type="entry name" value="Euk_PheOH_cat"/>
</dbReference>
<evidence type="ECO:0000256" key="12">
    <source>
        <dbReference type="PIRSR" id="PIRSR000336-1"/>
    </source>
</evidence>
<sequence>TRTVLFSVNETVGTLAKALKIFEIENINLTHIESRPSKKQAGYYDFYVDCECSNTETLQRVTSRLQDYAVNVGVLSTQPLKDDIVPWFPRKISDLDKFANRILSYGAELNADHPGFKDAIYRARRKEFADIAFNYKHGQPIPRIKYTEEEIKTWNTIFSKLTTLYPTHACAEHCHVFPLLMDNCGYREDNIPQLEDISKFLKDCTGFQVRPVAGLLSARDFLAGLAFRVFHCTQYIRHPTMPLYTPEPDLCHEVLGHVPLFADGNFAQFSQEIGLASLGAPDEFIDKLSTLYWFTVEFGLCRQNGEIKAYGAGLLSSFGELEYCLSEKPKILPFDPDKVCSTTYPITCYQPTYFLAESFEDAKKKLIAFARKIPRIFNVRYDPYTQSIEVIDSKEQILHLINDVQEEMDILFTSLRQLSVSSN</sequence>
<feature type="binding site" evidence="12">
    <location>
        <position position="297"/>
    </location>
    <ligand>
        <name>Fe cation</name>
        <dbReference type="ChEBI" id="CHEBI:24875"/>
    </ligand>
</feature>
<protein>
    <recommendedName>
        <fullName evidence="5">phenylalanine 4-monooxygenase</fullName>
        <ecNumber evidence="5">1.14.16.1</ecNumber>
    </recommendedName>
    <alternativeName>
        <fullName evidence="11">Phe-4-monooxygenase</fullName>
    </alternativeName>
</protein>
<accession>B3SC11</accession>
<dbReference type="Pfam" id="PF00351">
    <property type="entry name" value="Biopterin_H"/>
    <property type="match status" value="1"/>
</dbReference>
<dbReference type="InterPro" id="IPR036329">
    <property type="entry name" value="Aro-AA_hydroxylase_C_sf"/>
</dbReference>
<dbReference type="InterPro" id="IPR005961">
    <property type="entry name" value="Phe-4-hydroxylase_tetra"/>
</dbReference>
<dbReference type="GO" id="GO:0004497">
    <property type="term" value="F:monooxygenase activity"/>
    <property type="evidence" value="ECO:0000318"/>
    <property type="project" value="GO_Central"/>
</dbReference>
<keyword evidence="10" id="KW-0585">Phenylalanine catabolism</keyword>
<feature type="domain" description="ACT" evidence="15">
    <location>
        <begin position="3"/>
        <end position="82"/>
    </location>
</feature>
<dbReference type="AlphaFoldDB" id="B3SC11"/>
<dbReference type="SUPFAM" id="SSF55021">
    <property type="entry name" value="ACT-like"/>
    <property type="match status" value="1"/>
</dbReference>
<evidence type="ECO:0000256" key="1">
    <source>
        <dbReference type="ARBA" id="ARBA00001060"/>
    </source>
</evidence>
<evidence type="ECO:0000313" key="16">
    <source>
        <dbReference type="EMBL" id="EDV19726.1"/>
    </source>
</evidence>
<dbReference type="PROSITE" id="PS51671">
    <property type="entry name" value="ACT"/>
    <property type="match status" value="1"/>
</dbReference>
<evidence type="ECO:0000256" key="3">
    <source>
        <dbReference type="ARBA" id="ARBA00005088"/>
    </source>
</evidence>
<keyword evidence="8 12" id="KW-0408">Iron</keyword>
<dbReference type="PROSITE" id="PS51410">
    <property type="entry name" value="BH4_AAA_HYDROXYL_2"/>
    <property type="match status" value="1"/>
</dbReference>
<dbReference type="PANTHER" id="PTHR11473">
    <property type="entry name" value="AROMATIC AMINO ACID HYDROXYLASE"/>
    <property type="match status" value="1"/>
</dbReference>
<dbReference type="EMBL" id="DS985267">
    <property type="protein sequence ID" value="EDV19726.1"/>
    <property type="molecule type" value="Genomic_DNA"/>
</dbReference>
<evidence type="ECO:0000256" key="13">
    <source>
        <dbReference type="PIRSR" id="PIRSR601273-2"/>
    </source>
</evidence>
<feature type="non-terminal residue" evidence="16">
    <location>
        <position position="1"/>
    </location>
</feature>
<dbReference type="CDD" id="cd03347">
    <property type="entry name" value="eu_PheOH"/>
    <property type="match status" value="1"/>
</dbReference>
<reference evidence="16 17" key="1">
    <citation type="journal article" date="2008" name="Nature">
        <title>The Trichoplax genome and the nature of placozoans.</title>
        <authorList>
            <person name="Srivastava M."/>
            <person name="Begovic E."/>
            <person name="Chapman J."/>
            <person name="Putnam N.H."/>
            <person name="Hellsten U."/>
            <person name="Kawashima T."/>
            <person name="Kuo A."/>
            <person name="Mitros T."/>
            <person name="Salamov A."/>
            <person name="Carpenter M.L."/>
            <person name="Signorovitch A.Y."/>
            <person name="Moreno M.A."/>
            <person name="Kamm K."/>
            <person name="Grimwood J."/>
            <person name="Schmutz J."/>
            <person name="Shapiro H."/>
            <person name="Grigoriev I.V."/>
            <person name="Buss L.W."/>
            <person name="Schierwater B."/>
            <person name="Dellaporta S.L."/>
            <person name="Rokhsar D.S."/>
        </authorList>
    </citation>
    <scope>NUCLEOTIDE SEQUENCE [LARGE SCALE GENOMIC DNA]</scope>
    <source>
        <strain evidence="16 17">Grell-BS-1999</strain>
    </source>
</reference>
<dbReference type="PROSITE" id="PS00367">
    <property type="entry name" value="BH4_AAA_HYDROXYL_1"/>
    <property type="match status" value="1"/>
</dbReference>
<comment type="similarity">
    <text evidence="4">Belongs to the biopterin-dependent aromatic amino acid hydroxylase family.</text>
</comment>
<dbReference type="FunFam" id="1.10.800.10:FF:000004">
    <property type="entry name" value="Tyrosine 3-monooxygenase"/>
    <property type="match status" value="1"/>
</dbReference>
<dbReference type="InParanoid" id="B3SC11"/>
<comment type="cofactor">
    <cofactor evidence="2 13">
        <name>Fe(2+)</name>
        <dbReference type="ChEBI" id="CHEBI:29033"/>
    </cofactor>
</comment>
<evidence type="ECO:0000256" key="7">
    <source>
        <dbReference type="ARBA" id="ARBA00023002"/>
    </source>
</evidence>
<proteinExistence type="inferred from homology"/>
<dbReference type="GO" id="GO:0046189">
    <property type="term" value="P:phenol-containing compound biosynthetic process"/>
    <property type="evidence" value="ECO:0007669"/>
    <property type="project" value="UniProtKB-ARBA"/>
</dbReference>
<dbReference type="RefSeq" id="XP_002117750.1">
    <property type="nucleotide sequence ID" value="XM_002117714.1"/>
</dbReference>
<keyword evidence="17" id="KW-1185">Reference proteome</keyword>
<keyword evidence="7" id="KW-0560">Oxidoreductase</keyword>
<feature type="binding site" evidence="12">
    <location>
        <position position="252"/>
    </location>
    <ligand>
        <name>Fe cation</name>
        <dbReference type="ChEBI" id="CHEBI:24875"/>
    </ligand>
</feature>
<evidence type="ECO:0000259" key="14">
    <source>
        <dbReference type="PROSITE" id="PS51410"/>
    </source>
</evidence>
<dbReference type="InterPro" id="IPR036951">
    <property type="entry name" value="ArAA_hydroxylase_sf"/>
</dbReference>
<evidence type="ECO:0000256" key="10">
    <source>
        <dbReference type="ARBA" id="ARBA00023232"/>
    </source>
</evidence>
<dbReference type="PIRSF" id="PIRSF000336">
    <property type="entry name" value="TH"/>
    <property type="match status" value="1"/>
</dbReference>
<dbReference type="InterPro" id="IPR001273">
    <property type="entry name" value="ArAA_hydroxylase"/>
</dbReference>
<dbReference type="PhylomeDB" id="B3SC11"/>
<dbReference type="EC" id="1.14.16.1" evidence="5"/>
<dbReference type="Pfam" id="PF01842">
    <property type="entry name" value="ACT"/>
    <property type="match status" value="1"/>
</dbReference>
<keyword evidence="6 12" id="KW-0479">Metal-binding</keyword>
<keyword evidence="9" id="KW-0503">Monooxygenase</keyword>
<feature type="binding site" evidence="12">
    <location>
        <position position="257"/>
    </location>
    <ligand>
        <name>Fe cation</name>
        <dbReference type="ChEBI" id="CHEBI:24875"/>
    </ligand>
</feature>
<evidence type="ECO:0000256" key="4">
    <source>
        <dbReference type="ARBA" id="ARBA00009712"/>
    </source>
</evidence>